<gene>
    <name evidence="4" type="ORF">SAMN05192573_101656</name>
</gene>
<keyword evidence="5" id="KW-1185">Reference proteome</keyword>
<dbReference type="PIRSF" id="PIRSF018266">
    <property type="entry name" value="FecR"/>
    <property type="match status" value="1"/>
</dbReference>
<dbReference type="RefSeq" id="WP_091162837.1">
    <property type="nucleotide sequence ID" value="NZ_FNCG01000001.1"/>
</dbReference>
<evidence type="ECO:0000313" key="4">
    <source>
        <dbReference type="EMBL" id="SDF89134.1"/>
    </source>
</evidence>
<evidence type="ECO:0000259" key="3">
    <source>
        <dbReference type="Pfam" id="PF16344"/>
    </source>
</evidence>
<proteinExistence type="predicted"/>
<name>A0A1G7PSC2_9SPHI</name>
<dbReference type="Proteomes" id="UP000199705">
    <property type="component" value="Unassembled WGS sequence"/>
</dbReference>
<dbReference type="InterPro" id="IPR006860">
    <property type="entry name" value="FecR"/>
</dbReference>
<dbReference type="PANTHER" id="PTHR30273">
    <property type="entry name" value="PERIPLASMIC SIGNAL SENSOR AND SIGMA FACTOR ACTIVATOR FECR-RELATED"/>
    <property type="match status" value="1"/>
</dbReference>
<dbReference type="InterPro" id="IPR012373">
    <property type="entry name" value="Ferrdict_sens_TM"/>
</dbReference>
<evidence type="ECO:0000259" key="2">
    <source>
        <dbReference type="Pfam" id="PF04773"/>
    </source>
</evidence>
<accession>A0A1G7PSC2</accession>
<feature type="domain" description="Protein FecR C-terminal" evidence="3">
    <location>
        <begin position="312"/>
        <end position="369"/>
    </location>
</feature>
<dbReference type="GO" id="GO:0016989">
    <property type="term" value="F:sigma factor antagonist activity"/>
    <property type="evidence" value="ECO:0007669"/>
    <property type="project" value="TreeGrafter"/>
</dbReference>
<evidence type="ECO:0008006" key="6">
    <source>
        <dbReference type="Google" id="ProtNLM"/>
    </source>
</evidence>
<feature type="transmembrane region" description="Helical" evidence="1">
    <location>
        <begin position="87"/>
        <end position="107"/>
    </location>
</feature>
<dbReference type="STRING" id="551996.SAMN05192573_101656"/>
<dbReference type="InterPro" id="IPR032508">
    <property type="entry name" value="FecR_C"/>
</dbReference>
<dbReference type="PANTHER" id="PTHR30273:SF2">
    <property type="entry name" value="PROTEIN FECR"/>
    <property type="match status" value="1"/>
</dbReference>
<feature type="domain" description="FecR protein" evidence="2">
    <location>
        <begin position="185"/>
        <end position="268"/>
    </location>
</feature>
<dbReference type="AlphaFoldDB" id="A0A1G7PSC2"/>
<dbReference type="Gene3D" id="3.55.50.30">
    <property type="match status" value="1"/>
</dbReference>
<sequence>MTYNKAYFQELIIEQIAGVISEEDSHLLEQAIQNDPRIKQLWDEMQQVLTSDKAQTFFNNIDENKAWNTIQPEIKPVRSIRHGWAGAIKWLSIAALLCVAFTAGYYWRQIPVNNLVAAKKNLKTPSIELRLANGEHINLSDTSKKVINMSFAHLKKGVNGLSYQVDNSKNEEWSTLLIPSKLNYRIVLSDGTQVWLNSVSSLRFPFSFLGKTREVYLTGEAFFKVAKNAAHPFIVHTGQTDVKVLGTEFNVNTYHADEIVTSLVEGSVSTSGGDKQKMLLQPGYQAVYTSGSGFRAQPFDPGVELAWMNDIYYFHNTKLHDISDVLLRWFDVKVVFDDPAKADEAFSGAIQKNKPIEVFIQNIKASAGVSALLKEGVLHIR</sequence>
<dbReference type="EMBL" id="FNCG01000001">
    <property type="protein sequence ID" value="SDF89134.1"/>
    <property type="molecule type" value="Genomic_DNA"/>
</dbReference>
<dbReference type="Pfam" id="PF04773">
    <property type="entry name" value="FecR"/>
    <property type="match status" value="1"/>
</dbReference>
<evidence type="ECO:0000313" key="5">
    <source>
        <dbReference type="Proteomes" id="UP000199705"/>
    </source>
</evidence>
<keyword evidence="1" id="KW-0472">Membrane</keyword>
<dbReference type="Gene3D" id="2.60.120.1440">
    <property type="match status" value="1"/>
</dbReference>
<dbReference type="Pfam" id="PF16344">
    <property type="entry name" value="FecR_C"/>
    <property type="match status" value="1"/>
</dbReference>
<keyword evidence="1" id="KW-0812">Transmembrane</keyword>
<keyword evidence="1" id="KW-1133">Transmembrane helix</keyword>
<organism evidence="4 5">
    <name type="scientific">Mucilaginibacter gossypii</name>
    <dbReference type="NCBI Taxonomy" id="551996"/>
    <lineage>
        <taxon>Bacteria</taxon>
        <taxon>Pseudomonadati</taxon>
        <taxon>Bacteroidota</taxon>
        <taxon>Sphingobacteriia</taxon>
        <taxon>Sphingobacteriales</taxon>
        <taxon>Sphingobacteriaceae</taxon>
        <taxon>Mucilaginibacter</taxon>
    </lineage>
</organism>
<reference evidence="5" key="1">
    <citation type="submission" date="2016-10" db="EMBL/GenBank/DDBJ databases">
        <authorList>
            <person name="Varghese N."/>
            <person name="Submissions S."/>
        </authorList>
    </citation>
    <scope>NUCLEOTIDE SEQUENCE [LARGE SCALE GENOMIC DNA]</scope>
    <source>
        <strain evidence="5">Gh-67</strain>
    </source>
</reference>
<protein>
    <recommendedName>
        <fullName evidence="6">FecR family protein</fullName>
    </recommendedName>
</protein>
<evidence type="ECO:0000256" key="1">
    <source>
        <dbReference type="SAM" id="Phobius"/>
    </source>
</evidence>